<name>A0ABQ5I1H2_9ASTR</name>
<reference evidence="1" key="2">
    <citation type="submission" date="2022-01" db="EMBL/GenBank/DDBJ databases">
        <authorList>
            <person name="Yamashiro T."/>
            <person name="Shiraishi A."/>
            <person name="Satake H."/>
            <person name="Nakayama K."/>
        </authorList>
    </citation>
    <scope>NUCLEOTIDE SEQUENCE</scope>
</reference>
<protein>
    <submittedName>
        <fullName evidence="1">Uncharacterized protein</fullName>
    </submittedName>
</protein>
<dbReference type="EMBL" id="BQNB010020251">
    <property type="protein sequence ID" value="GJT93947.1"/>
    <property type="molecule type" value="Genomic_DNA"/>
</dbReference>
<gene>
    <name evidence="1" type="ORF">Tco_1082792</name>
</gene>
<evidence type="ECO:0000313" key="1">
    <source>
        <dbReference type="EMBL" id="GJT93947.1"/>
    </source>
</evidence>
<sequence>MEETASTNWFICLNSEKLVSKFLSRWSNPNKEPKLGRSCREDLRTVVGVGTGVYCICVIRGVGGRGKVVADTRGGSAIVVTGTSTSEVALVLRVNIESIPVSGLRLSMLETKPDDTKELYC</sequence>
<dbReference type="Proteomes" id="UP001151760">
    <property type="component" value="Unassembled WGS sequence"/>
</dbReference>
<keyword evidence="2" id="KW-1185">Reference proteome</keyword>
<accession>A0ABQ5I1H2</accession>
<comment type="caution">
    <text evidence="1">The sequence shown here is derived from an EMBL/GenBank/DDBJ whole genome shotgun (WGS) entry which is preliminary data.</text>
</comment>
<proteinExistence type="predicted"/>
<evidence type="ECO:0000313" key="2">
    <source>
        <dbReference type="Proteomes" id="UP001151760"/>
    </source>
</evidence>
<reference evidence="1" key="1">
    <citation type="journal article" date="2022" name="Int. J. Mol. Sci.">
        <title>Draft Genome of Tanacetum Coccineum: Genomic Comparison of Closely Related Tanacetum-Family Plants.</title>
        <authorList>
            <person name="Yamashiro T."/>
            <person name="Shiraishi A."/>
            <person name="Nakayama K."/>
            <person name="Satake H."/>
        </authorList>
    </citation>
    <scope>NUCLEOTIDE SEQUENCE</scope>
</reference>
<organism evidence="1 2">
    <name type="scientific">Tanacetum coccineum</name>
    <dbReference type="NCBI Taxonomy" id="301880"/>
    <lineage>
        <taxon>Eukaryota</taxon>
        <taxon>Viridiplantae</taxon>
        <taxon>Streptophyta</taxon>
        <taxon>Embryophyta</taxon>
        <taxon>Tracheophyta</taxon>
        <taxon>Spermatophyta</taxon>
        <taxon>Magnoliopsida</taxon>
        <taxon>eudicotyledons</taxon>
        <taxon>Gunneridae</taxon>
        <taxon>Pentapetalae</taxon>
        <taxon>asterids</taxon>
        <taxon>campanulids</taxon>
        <taxon>Asterales</taxon>
        <taxon>Asteraceae</taxon>
        <taxon>Asteroideae</taxon>
        <taxon>Anthemideae</taxon>
        <taxon>Anthemidinae</taxon>
        <taxon>Tanacetum</taxon>
    </lineage>
</organism>